<name>A0A388TJG0_9BACT</name>
<sequence>MGGTVMTSAYTGSYTGIAKGEKADAGKMTAALNLMEKVANKTDAVTASSTAAQYPSAAATRAAIATMSDRLEITDNKVTSAMWEANDNKNSDVKYPTCKAVDALNLPSVESTANKTGTISWSSTDTQYPSSSAVNAALSPKEDTANKAVSAAFRYDEDRADDDQRYPTCKAVSEAVKASYAETTTNRVSVISLLSTDDEYPTVKAVADAILWRIRMHYLFNGRYCMAHGN</sequence>
<dbReference type="AlphaFoldDB" id="A0A388TJG0"/>
<comment type="caution">
    <text evidence="1">The sequence shown here is derived from an EMBL/GenBank/DDBJ whole genome shotgun (WGS) entry which is preliminary data.</text>
</comment>
<evidence type="ECO:0000313" key="2">
    <source>
        <dbReference type="Proteomes" id="UP000275925"/>
    </source>
</evidence>
<gene>
    <name evidence="1" type="ORF">NO2_1583</name>
</gene>
<organism evidence="1 2">
    <name type="scientific">Candidatus Termititenax persephonae</name>
    <dbReference type="NCBI Taxonomy" id="2218525"/>
    <lineage>
        <taxon>Bacteria</taxon>
        <taxon>Bacillati</taxon>
        <taxon>Candidatus Margulisiibacteriota</taxon>
        <taxon>Candidatus Termititenacia</taxon>
        <taxon>Candidatus Termititenacales</taxon>
        <taxon>Candidatus Termititenacaceae</taxon>
        <taxon>Candidatus Termititenax</taxon>
    </lineage>
</organism>
<reference evidence="1 2" key="1">
    <citation type="journal article" date="2019" name="ISME J.">
        <title>Genome analyses of uncultured TG2/ZB3 bacteria in 'Margulisbacteria' specifically attached to ectosymbiotic spirochetes of protists in the termite gut.</title>
        <authorList>
            <person name="Utami Y.D."/>
            <person name="Kuwahara H."/>
            <person name="Igai K."/>
            <person name="Murakami T."/>
            <person name="Sugaya K."/>
            <person name="Morikawa T."/>
            <person name="Nagura Y."/>
            <person name="Yuki M."/>
            <person name="Deevong P."/>
            <person name="Inoue T."/>
            <person name="Kihara K."/>
            <person name="Lo N."/>
            <person name="Yamada A."/>
            <person name="Ohkuma M."/>
            <person name="Hongoh Y."/>
        </authorList>
    </citation>
    <scope>NUCLEOTIDE SEQUENCE [LARGE SCALE GENOMIC DNA]</scope>
    <source>
        <strain evidence="1">NkOx7-02</strain>
    </source>
</reference>
<keyword evidence="2" id="KW-1185">Reference proteome</keyword>
<protein>
    <submittedName>
        <fullName evidence="1">Uncharacterized protein</fullName>
    </submittedName>
</protein>
<accession>A0A388TJG0</accession>
<dbReference type="EMBL" id="BGZO01000122">
    <property type="protein sequence ID" value="GBR77152.1"/>
    <property type="molecule type" value="Genomic_DNA"/>
</dbReference>
<dbReference type="Proteomes" id="UP000275925">
    <property type="component" value="Unassembled WGS sequence"/>
</dbReference>
<proteinExistence type="predicted"/>
<evidence type="ECO:0000313" key="1">
    <source>
        <dbReference type="EMBL" id="GBR77152.1"/>
    </source>
</evidence>